<gene>
    <name evidence="1" type="ORF">E6Q11_02390</name>
</gene>
<dbReference type="Proteomes" id="UP000321026">
    <property type="component" value="Unassembled WGS sequence"/>
</dbReference>
<name>A0A5C7J824_9BACT</name>
<accession>A0A5C7J824</accession>
<dbReference type="AlphaFoldDB" id="A0A5C7J824"/>
<protein>
    <submittedName>
        <fullName evidence="1">Uncharacterized protein</fullName>
    </submittedName>
</protein>
<evidence type="ECO:0000313" key="1">
    <source>
        <dbReference type="EMBL" id="TXG77597.1"/>
    </source>
</evidence>
<proteinExistence type="predicted"/>
<reference evidence="1 2" key="1">
    <citation type="submission" date="2018-09" db="EMBL/GenBank/DDBJ databases">
        <title>Metagenome Assembled Genomes from an Advanced Water Purification Facility.</title>
        <authorList>
            <person name="Stamps B.W."/>
            <person name="Spear J.R."/>
        </authorList>
    </citation>
    <scope>NUCLEOTIDE SEQUENCE [LARGE SCALE GENOMIC DNA]</scope>
    <source>
        <strain evidence="1">Bin_63_2</strain>
    </source>
</reference>
<sequence>MKDIEFKWSLIGDGTYVAKVPGGILFLKEDVAEEGFSNTMCFVPCKSEEESDWWIASRIKNKKG</sequence>
<dbReference type="EMBL" id="SSDS01000041">
    <property type="protein sequence ID" value="TXG77597.1"/>
    <property type="molecule type" value="Genomic_DNA"/>
</dbReference>
<organism evidence="1 2">
    <name type="scientific">Candidatus Dojkabacteria bacterium</name>
    <dbReference type="NCBI Taxonomy" id="2099670"/>
    <lineage>
        <taxon>Bacteria</taxon>
        <taxon>Candidatus Dojkabacteria</taxon>
    </lineage>
</organism>
<evidence type="ECO:0000313" key="2">
    <source>
        <dbReference type="Proteomes" id="UP000321026"/>
    </source>
</evidence>
<comment type="caution">
    <text evidence="1">The sequence shown here is derived from an EMBL/GenBank/DDBJ whole genome shotgun (WGS) entry which is preliminary data.</text>
</comment>